<evidence type="ECO:0000256" key="2">
    <source>
        <dbReference type="ARBA" id="ARBA00007362"/>
    </source>
</evidence>
<evidence type="ECO:0000256" key="5">
    <source>
        <dbReference type="ARBA" id="ARBA00023136"/>
    </source>
</evidence>
<dbReference type="PANTHER" id="PTHR32322">
    <property type="entry name" value="INNER MEMBRANE TRANSPORTER"/>
    <property type="match status" value="1"/>
</dbReference>
<feature type="transmembrane region" description="Helical" evidence="6">
    <location>
        <begin position="69"/>
        <end position="90"/>
    </location>
</feature>
<evidence type="ECO:0000313" key="9">
    <source>
        <dbReference type="Proteomes" id="UP001144205"/>
    </source>
</evidence>
<dbReference type="InterPro" id="IPR050638">
    <property type="entry name" value="AA-Vitamin_Transporters"/>
</dbReference>
<gene>
    <name evidence="8" type="ORF">STA1M1_14100</name>
</gene>
<feature type="transmembrane region" description="Helical" evidence="6">
    <location>
        <begin position="126"/>
        <end position="144"/>
    </location>
</feature>
<reference evidence="8" key="1">
    <citation type="journal article" date="2023" name="Int. J. Syst. Evol. Microbiol.">
        <title>Sinisalibacter aestuarii sp. nov., isolated from estuarine sediment of the Arakawa River.</title>
        <authorList>
            <person name="Arafat S.T."/>
            <person name="Hirano S."/>
            <person name="Sato A."/>
            <person name="Takeuchi K."/>
            <person name="Yasuda T."/>
            <person name="Terahara T."/>
            <person name="Hamada M."/>
            <person name="Kobayashi T."/>
        </authorList>
    </citation>
    <scope>NUCLEOTIDE SEQUENCE</scope>
    <source>
        <strain evidence="8">B-399</strain>
    </source>
</reference>
<keyword evidence="5 6" id="KW-0472">Membrane</keyword>
<sequence length="294" mass="32023">MNHRDDMDRFGTAALIAIMVVLALNQVVIKLTNDGLQPVFAAGLRSAGAVVVIWGWMRLRGQRLDFRPGTLPAGLLIGLIFAVEFLALFIALDLTTVTRVSVIFYSMPVWMAVAAHFLLPGERLTPLRSLGLALAFAGVVWAIVDRTGLGGDASLLGDLAALVGALGWMGVSLVPRLTRIREVTPEMQMFWQLLVSAPLLIAVSFAFGPFLRDFVPVTAWMMLFQIVVVASGTFLAWFWLLSRYKASQIAAFAFLSPVFGVVMGWLWLGETVTPALIAKLALVTLGIVLINRRA</sequence>
<evidence type="ECO:0000313" key="8">
    <source>
        <dbReference type="EMBL" id="GKY87541.1"/>
    </source>
</evidence>
<feature type="transmembrane region" description="Helical" evidence="6">
    <location>
        <begin position="102"/>
        <end position="119"/>
    </location>
</feature>
<feature type="domain" description="EamA" evidence="7">
    <location>
        <begin position="11"/>
        <end position="142"/>
    </location>
</feature>
<name>A0ABQ5LRB2_9RHOB</name>
<dbReference type="InterPro" id="IPR037185">
    <property type="entry name" value="EmrE-like"/>
</dbReference>
<feature type="transmembrane region" description="Helical" evidence="6">
    <location>
        <begin position="156"/>
        <end position="177"/>
    </location>
</feature>
<keyword evidence="4 6" id="KW-1133">Transmembrane helix</keyword>
<evidence type="ECO:0000256" key="3">
    <source>
        <dbReference type="ARBA" id="ARBA00022692"/>
    </source>
</evidence>
<proteinExistence type="inferred from homology"/>
<dbReference type="InterPro" id="IPR000620">
    <property type="entry name" value="EamA_dom"/>
</dbReference>
<protein>
    <submittedName>
        <fullName evidence="8">Multidrug DMT transporter permease</fullName>
    </submittedName>
</protein>
<feature type="transmembrane region" description="Helical" evidence="6">
    <location>
        <begin position="12"/>
        <end position="29"/>
    </location>
</feature>
<feature type="transmembrane region" description="Helical" evidence="6">
    <location>
        <begin position="217"/>
        <end position="242"/>
    </location>
</feature>
<evidence type="ECO:0000259" key="7">
    <source>
        <dbReference type="Pfam" id="PF00892"/>
    </source>
</evidence>
<comment type="similarity">
    <text evidence="2">Belongs to the EamA transporter family.</text>
</comment>
<keyword evidence="9" id="KW-1185">Reference proteome</keyword>
<feature type="transmembrane region" description="Helical" evidence="6">
    <location>
        <begin position="249"/>
        <end position="268"/>
    </location>
</feature>
<comment type="subcellular location">
    <subcellularLocation>
        <location evidence="1">Membrane</location>
        <topology evidence="1">Multi-pass membrane protein</topology>
    </subcellularLocation>
</comment>
<evidence type="ECO:0000256" key="1">
    <source>
        <dbReference type="ARBA" id="ARBA00004141"/>
    </source>
</evidence>
<dbReference type="Proteomes" id="UP001144205">
    <property type="component" value="Unassembled WGS sequence"/>
</dbReference>
<dbReference type="Pfam" id="PF00892">
    <property type="entry name" value="EamA"/>
    <property type="match status" value="2"/>
</dbReference>
<feature type="transmembrane region" description="Helical" evidence="6">
    <location>
        <begin position="35"/>
        <end position="57"/>
    </location>
</feature>
<evidence type="ECO:0000256" key="6">
    <source>
        <dbReference type="SAM" id="Phobius"/>
    </source>
</evidence>
<evidence type="ECO:0000256" key="4">
    <source>
        <dbReference type="ARBA" id="ARBA00022989"/>
    </source>
</evidence>
<feature type="transmembrane region" description="Helical" evidence="6">
    <location>
        <begin position="189"/>
        <end position="211"/>
    </location>
</feature>
<dbReference type="SUPFAM" id="SSF103481">
    <property type="entry name" value="Multidrug resistance efflux transporter EmrE"/>
    <property type="match status" value="2"/>
</dbReference>
<dbReference type="RefSeq" id="WP_281841527.1">
    <property type="nucleotide sequence ID" value="NZ_BROH01000003.1"/>
</dbReference>
<dbReference type="EMBL" id="BROH01000003">
    <property type="protein sequence ID" value="GKY87541.1"/>
    <property type="molecule type" value="Genomic_DNA"/>
</dbReference>
<comment type="caution">
    <text evidence="8">The sequence shown here is derived from an EMBL/GenBank/DDBJ whole genome shotgun (WGS) entry which is preliminary data.</text>
</comment>
<dbReference type="Gene3D" id="1.10.3730.20">
    <property type="match status" value="1"/>
</dbReference>
<feature type="domain" description="EamA" evidence="7">
    <location>
        <begin position="156"/>
        <end position="291"/>
    </location>
</feature>
<dbReference type="PANTHER" id="PTHR32322:SF2">
    <property type="entry name" value="EAMA DOMAIN-CONTAINING PROTEIN"/>
    <property type="match status" value="1"/>
</dbReference>
<accession>A0ABQ5LRB2</accession>
<keyword evidence="3 6" id="KW-0812">Transmembrane</keyword>
<feature type="transmembrane region" description="Helical" evidence="6">
    <location>
        <begin position="274"/>
        <end position="291"/>
    </location>
</feature>
<organism evidence="8 9">
    <name type="scientific">Sinisalibacter aestuarii</name>
    <dbReference type="NCBI Taxonomy" id="2949426"/>
    <lineage>
        <taxon>Bacteria</taxon>
        <taxon>Pseudomonadati</taxon>
        <taxon>Pseudomonadota</taxon>
        <taxon>Alphaproteobacteria</taxon>
        <taxon>Rhodobacterales</taxon>
        <taxon>Roseobacteraceae</taxon>
        <taxon>Sinisalibacter</taxon>
    </lineage>
</organism>